<comment type="caution">
    <text evidence="9">The sequence shown here is derived from an EMBL/GenBank/DDBJ whole genome shotgun (WGS) entry which is preliminary data.</text>
</comment>
<protein>
    <recommendedName>
        <fullName evidence="3">Flagellar assembly protein FliH</fullName>
    </recommendedName>
</protein>
<keyword evidence="5" id="KW-1005">Bacterial flagellum biogenesis</keyword>
<dbReference type="AlphaFoldDB" id="A0A2G6JMA7"/>
<dbReference type="GO" id="GO:0005829">
    <property type="term" value="C:cytosol"/>
    <property type="evidence" value="ECO:0007669"/>
    <property type="project" value="TreeGrafter"/>
</dbReference>
<evidence type="ECO:0000313" key="10">
    <source>
        <dbReference type="Proteomes" id="UP000243469"/>
    </source>
</evidence>
<evidence type="ECO:0000256" key="2">
    <source>
        <dbReference type="ARBA" id="ARBA00006602"/>
    </source>
</evidence>
<dbReference type="PANTHER" id="PTHR34982:SF1">
    <property type="entry name" value="FLAGELLAR ASSEMBLY PROTEIN FLIH"/>
    <property type="match status" value="1"/>
</dbReference>
<dbReference type="GO" id="GO:0015031">
    <property type="term" value="P:protein transport"/>
    <property type="evidence" value="ECO:0007669"/>
    <property type="project" value="UniProtKB-KW"/>
</dbReference>
<evidence type="ECO:0000256" key="6">
    <source>
        <dbReference type="ARBA" id="ARBA00022927"/>
    </source>
</evidence>
<comment type="similarity">
    <text evidence="2">Belongs to the FliH family.</text>
</comment>
<keyword evidence="7" id="KW-1006">Bacterial flagellum protein export</keyword>
<proteinExistence type="inferred from homology"/>
<evidence type="ECO:0000259" key="8">
    <source>
        <dbReference type="Pfam" id="PF02108"/>
    </source>
</evidence>
<evidence type="ECO:0000313" key="9">
    <source>
        <dbReference type="EMBL" id="PIE24557.1"/>
    </source>
</evidence>
<dbReference type="Pfam" id="PF02108">
    <property type="entry name" value="FliH"/>
    <property type="match status" value="1"/>
</dbReference>
<sequence length="253" mass="27632">MSENKGFKPIRVDEATEFDAWELPQMGGPTVVGLQQKDTAEVTVVEEVLAAEKITVAELERIRENARIEGLAAGLEEGRLKGIEEGRSQGHKEGYEAGYAEGLAKGAEDMERVKGLFSAMLEEFERPVSSSAEMLENQLIELVVSLAKAVVQHELVTRKDLLLTSIRDALQQIPEPVGTVSLRVNPVDEPYVETMALVQGVALDITPDANVQAGGYLLKAENTLVKHEVEERFAAAVEQLKANLSTLTEEGHE</sequence>
<evidence type="ECO:0000256" key="4">
    <source>
        <dbReference type="ARBA" id="ARBA00022448"/>
    </source>
</evidence>
<dbReference type="Proteomes" id="UP000243469">
    <property type="component" value="Unassembled WGS sequence"/>
</dbReference>
<dbReference type="GO" id="GO:0044781">
    <property type="term" value="P:bacterial-type flagellum organization"/>
    <property type="evidence" value="ECO:0007669"/>
    <property type="project" value="UniProtKB-KW"/>
</dbReference>
<reference evidence="9 10" key="1">
    <citation type="submission" date="2017-10" db="EMBL/GenBank/DDBJ databases">
        <title>Novel microbial diversity and functional potential in the marine mammal oral microbiome.</title>
        <authorList>
            <person name="Dudek N.K."/>
            <person name="Sun C.L."/>
            <person name="Burstein D."/>
            <person name="Kantor R.S."/>
            <person name="Aliaga Goltsman D.S."/>
            <person name="Bik E.M."/>
            <person name="Thomas B.C."/>
            <person name="Banfield J.F."/>
            <person name="Relman D.A."/>
        </authorList>
    </citation>
    <scope>NUCLEOTIDE SEQUENCE [LARGE SCALE GENOMIC DNA]</scope>
    <source>
        <strain evidence="9">DOLJORAL78_47_21</strain>
    </source>
</reference>
<feature type="domain" description="Flagellar assembly protein FliH/Type III secretion system HrpE" evidence="8">
    <location>
        <begin position="117"/>
        <end position="234"/>
    </location>
</feature>
<dbReference type="EMBL" id="PDSH01000016">
    <property type="protein sequence ID" value="PIE24557.1"/>
    <property type="molecule type" value="Genomic_DNA"/>
</dbReference>
<comment type="function">
    <text evidence="1">Needed for flagellar regrowth and assembly.</text>
</comment>
<organism evidence="9 10">
    <name type="scientific">Neptuniibacter caesariensis</name>
    <dbReference type="NCBI Taxonomy" id="207954"/>
    <lineage>
        <taxon>Bacteria</taxon>
        <taxon>Pseudomonadati</taxon>
        <taxon>Pseudomonadota</taxon>
        <taxon>Gammaproteobacteria</taxon>
        <taxon>Oceanospirillales</taxon>
        <taxon>Oceanospirillaceae</taxon>
        <taxon>Neptuniibacter</taxon>
    </lineage>
</organism>
<evidence type="ECO:0000256" key="5">
    <source>
        <dbReference type="ARBA" id="ARBA00022795"/>
    </source>
</evidence>
<evidence type="ECO:0000256" key="1">
    <source>
        <dbReference type="ARBA" id="ARBA00003041"/>
    </source>
</evidence>
<dbReference type="PANTHER" id="PTHR34982">
    <property type="entry name" value="YOP PROTEINS TRANSLOCATION PROTEIN L"/>
    <property type="match status" value="1"/>
</dbReference>
<keyword evidence="4" id="KW-0813">Transport</keyword>
<keyword evidence="6" id="KW-0653">Protein transport</keyword>
<name>A0A2G6JMA7_NEPCE</name>
<evidence type="ECO:0000256" key="7">
    <source>
        <dbReference type="ARBA" id="ARBA00023225"/>
    </source>
</evidence>
<gene>
    <name evidence="9" type="ORF">CSA60_03150</name>
</gene>
<dbReference type="InterPro" id="IPR018035">
    <property type="entry name" value="Flagellar_FliH/T3SS_HrpE"/>
</dbReference>
<accession>A0A2G6JMA7</accession>
<evidence type="ECO:0000256" key="3">
    <source>
        <dbReference type="ARBA" id="ARBA00016507"/>
    </source>
</evidence>
<dbReference type="InterPro" id="IPR051472">
    <property type="entry name" value="T3SS_Stator/FliH"/>
</dbReference>